<sequence length="480" mass="53418">MRLTPRHLDLLSDRLRDLERLTRPVDEETAAALADRWHGLPKHVRTPSQTLGQHAVGCEGTHGVFPKCNLACTPCYHSRDANRVAVSGSHTQSEVRAQMSLLRRRRGPRAHAQLIGGEVSLLPPDDHAATLQIMREHGREPMSMSHGDFDYDYLTALALGPDGKRRLDRLSFAGHFDSLMFGRRGIERPADEAALNPYRQRFAGMFARLRREHGVRFFLAHNMTVTPRNVEQIASVIRDTNSYGFGLFSFQPAAFIGDDRRWHEGYRDTTADTVWAQVEAGAGSRLPFRALQVGDERCNRTTYGFYVGADYFPILDDEDPADLAVRDAFLRYFGGISFSGTPVPLLLAKVARVVARHPRSVAPFAGWLARTARAVGLRRLLRHRSIRPVTFVMHSFMDAADVAPAWRAMQQGQISDDPRIAETQQRLAACSYAMAHPETGELVPACVQHSVLGPAENVALRALLPLTPVSHRRAEAGADA</sequence>
<name>A0ABU2J938_9ACTN</name>
<dbReference type="Proteomes" id="UP001183176">
    <property type="component" value="Unassembled WGS sequence"/>
</dbReference>
<proteinExistence type="predicted"/>
<dbReference type="InterPro" id="IPR058240">
    <property type="entry name" value="rSAM_sf"/>
</dbReference>
<gene>
    <name evidence="1" type="ORF">RM423_08875</name>
</gene>
<keyword evidence="2" id="KW-1185">Reference proteome</keyword>
<comment type="caution">
    <text evidence="1">The sequence shown here is derived from an EMBL/GenBank/DDBJ whole genome shotgun (WGS) entry which is preliminary data.</text>
</comment>
<dbReference type="RefSeq" id="WP_311422659.1">
    <property type="nucleotide sequence ID" value="NZ_JAVREH010000008.1"/>
</dbReference>
<organism evidence="1 2">
    <name type="scientific">Jatrophihabitans lederbergiae</name>
    <dbReference type="NCBI Taxonomy" id="3075547"/>
    <lineage>
        <taxon>Bacteria</taxon>
        <taxon>Bacillati</taxon>
        <taxon>Actinomycetota</taxon>
        <taxon>Actinomycetes</taxon>
        <taxon>Jatrophihabitantales</taxon>
        <taxon>Jatrophihabitantaceae</taxon>
        <taxon>Jatrophihabitans</taxon>
    </lineage>
</organism>
<evidence type="ECO:0008006" key="3">
    <source>
        <dbReference type="Google" id="ProtNLM"/>
    </source>
</evidence>
<evidence type="ECO:0000313" key="2">
    <source>
        <dbReference type="Proteomes" id="UP001183176"/>
    </source>
</evidence>
<dbReference type="EMBL" id="JAVREH010000008">
    <property type="protein sequence ID" value="MDT0261505.1"/>
    <property type="molecule type" value="Genomic_DNA"/>
</dbReference>
<accession>A0ABU2J938</accession>
<protein>
    <recommendedName>
        <fullName evidence="3">Radical SAM domain-containing protein</fullName>
    </recommendedName>
</protein>
<evidence type="ECO:0000313" key="1">
    <source>
        <dbReference type="EMBL" id="MDT0261505.1"/>
    </source>
</evidence>
<reference evidence="2" key="1">
    <citation type="submission" date="2023-07" db="EMBL/GenBank/DDBJ databases">
        <title>30 novel species of actinomycetes from the DSMZ collection.</title>
        <authorList>
            <person name="Nouioui I."/>
        </authorList>
    </citation>
    <scope>NUCLEOTIDE SEQUENCE [LARGE SCALE GENOMIC DNA]</scope>
    <source>
        <strain evidence="2">DSM 44399</strain>
    </source>
</reference>
<dbReference type="SUPFAM" id="SSF102114">
    <property type="entry name" value="Radical SAM enzymes"/>
    <property type="match status" value="1"/>
</dbReference>